<evidence type="ECO:0000313" key="1">
    <source>
        <dbReference type="EMBL" id="BAO55779.1"/>
    </source>
</evidence>
<protein>
    <recommendedName>
        <fullName evidence="3">Protein export cytoplasm protein SecA ATPase RNA helicase</fullName>
    </recommendedName>
</protein>
<dbReference type="Gene3D" id="3.10.450.50">
    <property type="match status" value="1"/>
</dbReference>
<dbReference type="AlphaFoldDB" id="W8VQN6"/>
<dbReference type="KEGG" id="nmf:NMS_1770"/>
<dbReference type="EMBL" id="AP014548">
    <property type="protein sequence ID" value="BAO55779.1"/>
    <property type="molecule type" value="Genomic_DNA"/>
</dbReference>
<dbReference type="Proteomes" id="UP000031760">
    <property type="component" value="Chromosome"/>
</dbReference>
<dbReference type="InterPro" id="IPR004027">
    <property type="entry name" value="SEC_C_motif"/>
</dbReference>
<dbReference type="STRING" id="1454201.NMS_1770"/>
<dbReference type="HOGENOM" id="CLU_097429_0_0_10"/>
<dbReference type="SUPFAM" id="SSF103642">
    <property type="entry name" value="Sec-C motif"/>
    <property type="match status" value="1"/>
</dbReference>
<keyword evidence="2" id="KW-1185">Reference proteome</keyword>
<sequence>MSGIIAFCENDKCKSVFEFSNLIGGRGSAIIKMTNSKVGPCPNCGSKGVVSDGVYKYFDEAISFIRGPKSSIEQLLELKNLIETFKNNPKPKEEVVKEVEKISPEYAETIKKTPGIDYHKWITTILAILTAAILVQQTYFKGSDDELKDKVIEQLLKQNQTLIEQKKPQPINLSIKIGRNDKCHCGSGIKYKKCCLNKK</sequence>
<dbReference type="RefSeq" id="WP_041496319.1">
    <property type="nucleotide sequence ID" value="NZ_AP014548.1"/>
</dbReference>
<evidence type="ECO:0008006" key="3">
    <source>
        <dbReference type="Google" id="ProtNLM"/>
    </source>
</evidence>
<evidence type="ECO:0000313" key="2">
    <source>
        <dbReference type="Proteomes" id="UP000031760"/>
    </source>
</evidence>
<proteinExistence type="predicted"/>
<reference evidence="1 2" key="1">
    <citation type="journal article" date="2014" name="Proc. Natl. Acad. Sci. U.S.A.">
        <title>Functional characterization of flavobacteria rhodopsins reveals a unique class of light-driven chloride pump in bacteria.</title>
        <authorList>
            <person name="Yoshizawa S."/>
            <person name="Kumagai Y."/>
            <person name="Kim H."/>
            <person name="Ogura Y."/>
            <person name="Hayashi T."/>
            <person name="Iwasaki W."/>
            <person name="DeLong E.F."/>
            <person name="Kogure K."/>
        </authorList>
    </citation>
    <scope>NUCLEOTIDE SEQUENCE [LARGE SCALE GENOMIC DNA]</scope>
    <source>
        <strain evidence="1 2">S1-08</strain>
    </source>
</reference>
<dbReference type="Pfam" id="PF02810">
    <property type="entry name" value="SEC-C"/>
    <property type="match status" value="1"/>
</dbReference>
<accession>W8VQN6</accession>
<organism evidence="1 2">
    <name type="scientific">Nonlabens marinus S1-08</name>
    <dbReference type="NCBI Taxonomy" id="1454201"/>
    <lineage>
        <taxon>Bacteria</taxon>
        <taxon>Pseudomonadati</taxon>
        <taxon>Bacteroidota</taxon>
        <taxon>Flavobacteriia</taxon>
        <taxon>Flavobacteriales</taxon>
        <taxon>Flavobacteriaceae</taxon>
        <taxon>Nonlabens</taxon>
    </lineage>
</organism>
<gene>
    <name evidence="1" type="ORF">NMS_1770</name>
</gene>
<name>W8VQN6_9FLAO</name>